<dbReference type="SUPFAM" id="SSF56204">
    <property type="entry name" value="Hect, E3 ligase catalytic domain"/>
    <property type="match status" value="1"/>
</dbReference>
<evidence type="ECO:0000256" key="1">
    <source>
        <dbReference type="ARBA" id="ARBA00000885"/>
    </source>
</evidence>
<dbReference type="FunFam" id="3.30.2410.10:FF:000003">
    <property type="entry name" value="probable E3 ubiquitin-protein ligase HERC4 isoform X1"/>
    <property type="match status" value="1"/>
</dbReference>
<evidence type="ECO:0000259" key="7">
    <source>
        <dbReference type="PROSITE" id="PS50237"/>
    </source>
</evidence>
<keyword evidence="9" id="KW-1185">Reference proteome</keyword>
<keyword evidence="4 5" id="KW-0833">Ubl conjugation pathway</keyword>
<dbReference type="SMART" id="SM00119">
    <property type="entry name" value="HECTc"/>
    <property type="match status" value="1"/>
</dbReference>
<dbReference type="GO" id="GO:0061630">
    <property type="term" value="F:ubiquitin protein ligase activity"/>
    <property type="evidence" value="ECO:0007669"/>
    <property type="project" value="UniProtKB-EC"/>
</dbReference>
<evidence type="ECO:0000256" key="5">
    <source>
        <dbReference type="PROSITE-ProRule" id="PRU00104"/>
    </source>
</evidence>
<name>A0A9N9ARR6_9GLOM</name>
<feature type="domain" description="HECT" evidence="7">
    <location>
        <begin position="692"/>
        <end position="1021"/>
    </location>
</feature>
<gene>
    <name evidence="8" type="ORF">DEBURN_LOCUS6457</name>
</gene>
<dbReference type="Gene3D" id="3.30.2410.10">
    <property type="entry name" value="Hect, E3 ligase catalytic domain"/>
    <property type="match status" value="1"/>
</dbReference>
<dbReference type="InterPro" id="IPR035983">
    <property type="entry name" value="Hect_E3_ubiquitin_ligase"/>
</dbReference>
<comment type="catalytic activity">
    <reaction evidence="1">
        <text>S-ubiquitinyl-[E2 ubiquitin-conjugating enzyme]-L-cysteine + [acceptor protein]-L-lysine = [E2 ubiquitin-conjugating enzyme]-L-cysteine + N(6)-ubiquitinyl-[acceptor protein]-L-lysine.</text>
        <dbReference type="EC" id="2.3.2.26"/>
    </reaction>
</comment>
<dbReference type="Proteomes" id="UP000789706">
    <property type="component" value="Unassembled WGS sequence"/>
</dbReference>
<dbReference type="CDD" id="cd00078">
    <property type="entry name" value="HECTc"/>
    <property type="match status" value="1"/>
</dbReference>
<comment type="caution">
    <text evidence="8">The sequence shown here is derived from an EMBL/GenBank/DDBJ whole genome shotgun (WGS) entry which is preliminary data.</text>
</comment>
<dbReference type="EMBL" id="CAJVPK010000666">
    <property type="protein sequence ID" value="CAG8537767.1"/>
    <property type="molecule type" value="Genomic_DNA"/>
</dbReference>
<dbReference type="InterPro" id="IPR044611">
    <property type="entry name" value="E3A/B/C-like"/>
</dbReference>
<dbReference type="GO" id="GO:0000209">
    <property type="term" value="P:protein polyubiquitination"/>
    <property type="evidence" value="ECO:0007669"/>
    <property type="project" value="InterPro"/>
</dbReference>
<feature type="region of interest" description="Disordered" evidence="6">
    <location>
        <begin position="1"/>
        <end position="31"/>
    </location>
</feature>
<feature type="region of interest" description="Disordered" evidence="6">
    <location>
        <begin position="277"/>
        <end position="298"/>
    </location>
</feature>
<dbReference type="Gene3D" id="3.90.1750.10">
    <property type="entry name" value="Hect, E3 ligase catalytic domains"/>
    <property type="match status" value="1"/>
</dbReference>
<protein>
    <recommendedName>
        <fullName evidence="2">HECT-type E3 ubiquitin transferase</fullName>
        <ecNumber evidence="2">2.3.2.26</ecNumber>
    </recommendedName>
</protein>
<evidence type="ECO:0000313" key="8">
    <source>
        <dbReference type="EMBL" id="CAG8537767.1"/>
    </source>
</evidence>
<reference evidence="8" key="1">
    <citation type="submission" date="2021-06" db="EMBL/GenBank/DDBJ databases">
        <authorList>
            <person name="Kallberg Y."/>
            <person name="Tangrot J."/>
            <person name="Rosling A."/>
        </authorList>
    </citation>
    <scope>NUCLEOTIDE SEQUENCE</scope>
    <source>
        <strain evidence="8">AZ414A</strain>
    </source>
</reference>
<dbReference type="Pfam" id="PF00632">
    <property type="entry name" value="HECT"/>
    <property type="match status" value="1"/>
</dbReference>
<proteinExistence type="predicted"/>
<evidence type="ECO:0000256" key="6">
    <source>
        <dbReference type="SAM" id="MobiDB-lite"/>
    </source>
</evidence>
<dbReference type="AlphaFoldDB" id="A0A9N9ARR6"/>
<dbReference type="OrthoDB" id="8068875at2759"/>
<sequence length="1021" mass="117128">MENNTTSSKLYSTSTPHEKVESDLVEQNIPQKPSKLQSLRMALAKSRDSLIKVQPQQWDANRDKNESKIMFEKAAVATIAKSKFVVPAKVQINSSRISTDTAAILSVYFASRSRHFFCSHCPIDPDFSPPRSNFTSNINNVIDDDQRLVHSLKPFIYSFFSTSPFVSLFSYSIGCESSTENIDSTKINHLSHNDTEDIDLSTIIRTKQNIINNNVTRKGNHRNISLGKQSSFSMQGSFTKGSNTFEEAINLVNDNASVTSASRPIISQNENYVNSSQSIKDPILSHSDRKDNNNTSLLDGNEEQLLNQLSLKILTLPLLRQAIISTYHQSDSIEYNESKIMKQGYFIFKDYIEGKRDKSKSFGKQRQSGVIRGNPKFLLNTIKTVFSSRESLDQSFMETTTQYSHPSKIDFGSLRTSYKLILDLRPHELFASTLSNALEVLLARIEMDPHILERDEGSLRQLFIIMECPLLAMSGGNVNLSVTLVKRLVRILGNIADLRGKAQNRLIGLFSKYDVEGFSNIIHILHRYLDDHYHPPPALVSQEVVATVKTLAMLYEANEKAEPRTIVPYTLFYNICMCEKLNIKEEYKNWRKSLEESSLRLTPNRPFSFLNYPILFDPVVKSHLSRIDALCQMALNYEDSCVHHTFYVQSQRYLTDNNQVFRALQERTIPGLYFEVRREYLVKDALDQLIVKQLDLKKPLRVKFISGEEEAQDQGGIQREFFQVLLEKLLDPDAGMFLYDEQTRYHWINGASLENERKFELVGITLGVALFNGILVDINLPRILYKKLLNYSINLDDMKEGFPDLSRGLEKMLTWEDGDVYDVFLRHFEISYDVYGEDRVFPLIDGGSHIKVTNKNRKEYVENYINHFTNKYIEKQFNALKRGFLRMSDGIVPKLCRAEELELLICGNRVLDFKELEKTVRYEGGFDRNHHTIKNFWSVVHNFSHQQKKQILAFVTASDRVPIRGYSDMSFTIQKNGPDSDRLPTAQTCFGVLLLPDYNTKAKLRDRLLVAIQNGRGFGFA</sequence>
<dbReference type="PROSITE" id="PS50237">
    <property type="entry name" value="HECT"/>
    <property type="match status" value="1"/>
</dbReference>
<accession>A0A9N9ARR6</accession>
<dbReference type="Gene3D" id="3.30.2160.10">
    <property type="entry name" value="Hect, E3 ligase catalytic domain"/>
    <property type="match status" value="1"/>
</dbReference>
<feature type="compositionally biased region" description="Polar residues" evidence="6">
    <location>
        <begin position="1"/>
        <end position="15"/>
    </location>
</feature>
<evidence type="ECO:0000256" key="2">
    <source>
        <dbReference type="ARBA" id="ARBA00012485"/>
    </source>
</evidence>
<feature type="active site" description="Glycyl thioester intermediate" evidence="5">
    <location>
        <position position="989"/>
    </location>
</feature>
<dbReference type="PANTHER" id="PTHR45700">
    <property type="entry name" value="UBIQUITIN-PROTEIN LIGASE E3C"/>
    <property type="match status" value="1"/>
</dbReference>
<evidence type="ECO:0000256" key="3">
    <source>
        <dbReference type="ARBA" id="ARBA00022679"/>
    </source>
</evidence>
<evidence type="ECO:0000256" key="4">
    <source>
        <dbReference type="ARBA" id="ARBA00022786"/>
    </source>
</evidence>
<keyword evidence="3" id="KW-0808">Transferase</keyword>
<organism evidence="8 9">
    <name type="scientific">Diversispora eburnea</name>
    <dbReference type="NCBI Taxonomy" id="1213867"/>
    <lineage>
        <taxon>Eukaryota</taxon>
        <taxon>Fungi</taxon>
        <taxon>Fungi incertae sedis</taxon>
        <taxon>Mucoromycota</taxon>
        <taxon>Glomeromycotina</taxon>
        <taxon>Glomeromycetes</taxon>
        <taxon>Diversisporales</taxon>
        <taxon>Diversisporaceae</taxon>
        <taxon>Diversispora</taxon>
    </lineage>
</organism>
<dbReference type="PANTHER" id="PTHR45700:SF8">
    <property type="entry name" value="HECT-TYPE E3 UBIQUITIN TRANSFERASE"/>
    <property type="match status" value="1"/>
</dbReference>
<evidence type="ECO:0000313" key="9">
    <source>
        <dbReference type="Proteomes" id="UP000789706"/>
    </source>
</evidence>
<dbReference type="InterPro" id="IPR000569">
    <property type="entry name" value="HECT_dom"/>
</dbReference>
<dbReference type="EC" id="2.3.2.26" evidence="2"/>